<dbReference type="AlphaFoldDB" id="A0A1K1RJG7"/>
<dbReference type="STRING" id="546364.SAMN04489730_3353"/>
<feature type="compositionally biased region" description="Polar residues" evidence="1">
    <location>
        <begin position="1"/>
        <end position="12"/>
    </location>
</feature>
<dbReference type="EMBL" id="FPJG01000006">
    <property type="protein sequence ID" value="SFW71947.1"/>
    <property type="molecule type" value="Genomic_DNA"/>
</dbReference>
<sequence length="75" mass="7937">MDPRSSLTTTAPQEPAHTPTHPATARIQPLPQTAAGRLMDPRSSHTTTAGQEPARTLTHPATARMQPPLHAAEVA</sequence>
<feature type="region of interest" description="Disordered" evidence="1">
    <location>
        <begin position="1"/>
        <end position="75"/>
    </location>
</feature>
<evidence type="ECO:0000313" key="2">
    <source>
        <dbReference type="EMBL" id="SFW71947.1"/>
    </source>
</evidence>
<protein>
    <submittedName>
        <fullName evidence="2">Uncharacterized protein</fullName>
    </submittedName>
</protein>
<gene>
    <name evidence="2" type="ORF">SAMN04489730_3353</name>
</gene>
<dbReference type="RefSeq" id="WP_072477169.1">
    <property type="nucleotide sequence ID" value="NZ_FPJG01000006.1"/>
</dbReference>
<reference evidence="3" key="1">
    <citation type="submission" date="2016-11" db="EMBL/GenBank/DDBJ databases">
        <authorList>
            <person name="Varghese N."/>
            <person name="Submissions S."/>
        </authorList>
    </citation>
    <scope>NUCLEOTIDE SEQUENCE [LARGE SCALE GENOMIC DNA]</scope>
    <source>
        <strain evidence="3">DSM 44671</strain>
    </source>
</reference>
<organism evidence="2 3">
    <name type="scientific">Amycolatopsis australiensis</name>
    <dbReference type="NCBI Taxonomy" id="546364"/>
    <lineage>
        <taxon>Bacteria</taxon>
        <taxon>Bacillati</taxon>
        <taxon>Actinomycetota</taxon>
        <taxon>Actinomycetes</taxon>
        <taxon>Pseudonocardiales</taxon>
        <taxon>Pseudonocardiaceae</taxon>
        <taxon>Amycolatopsis</taxon>
    </lineage>
</organism>
<dbReference type="Proteomes" id="UP000182740">
    <property type="component" value="Unassembled WGS sequence"/>
</dbReference>
<proteinExistence type="predicted"/>
<evidence type="ECO:0000256" key="1">
    <source>
        <dbReference type="SAM" id="MobiDB-lite"/>
    </source>
</evidence>
<name>A0A1K1RJG7_9PSEU</name>
<keyword evidence="3" id="KW-1185">Reference proteome</keyword>
<accession>A0A1K1RJG7</accession>
<evidence type="ECO:0000313" key="3">
    <source>
        <dbReference type="Proteomes" id="UP000182740"/>
    </source>
</evidence>